<name>X1QAU5_9ZZZZ</name>
<protein>
    <recommendedName>
        <fullName evidence="2">DUF4143 domain-containing protein</fullName>
    </recommendedName>
</protein>
<accession>X1QAU5</accession>
<comment type="caution">
    <text evidence="1">The sequence shown here is derived from an EMBL/GenBank/DDBJ whole genome shotgun (WGS) entry which is preliminary data.</text>
</comment>
<organism evidence="1">
    <name type="scientific">marine sediment metagenome</name>
    <dbReference type="NCBI Taxonomy" id="412755"/>
    <lineage>
        <taxon>unclassified sequences</taxon>
        <taxon>metagenomes</taxon>
        <taxon>ecological metagenomes</taxon>
    </lineage>
</organism>
<reference evidence="1" key="1">
    <citation type="journal article" date="2014" name="Front. Microbiol.">
        <title>High frequency of phylogenetically diverse reductive dehalogenase-homologous genes in deep subseafloor sedimentary metagenomes.</title>
        <authorList>
            <person name="Kawai M."/>
            <person name="Futagami T."/>
            <person name="Toyoda A."/>
            <person name="Takaki Y."/>
            <person name="Nishi S."/>
            <person name="Hori S."/>
            <person name="Arai W."/>
            <person name="Tsubouchi T."/>
            <person name="Morono Y."/>
            <person name="Uchiyama I."/>
            <person name="Ito T."/>
            <person name="Fujiyama A."/>
            <person name="Inagaki F."/>
            <person name="Takami H."/>
        </authorList>
    </citation>
    <scope>NUCLEOTIDE SEQUENCE</scope>
    <source>
        <strain evidence="1">Expedition CK06-06</strain>
    </source>
</reference>
<dbReference type="AlphaFoldDB" id="X1QAU5"/>
<evidence type="ECO:0000313" key="1">
    <source>
        <dbReference type="EMBL" id="GAI65353.1"/>
    </source>
</evidence>
<sequence>MVKKDNDFFPYQVCFELNEKNRKREIDGLVECCNRLGKTEGVILTNDQEKKMKVKSVDIKVLPVWKWL</sequence>
<proteinExistence type="predicted"/>
<dbReference type="EMBL" id="BARV01043683">
    <property type="protein sequence ID" value="GAI65353.1"/>
    <property type="molecule type" value="Genomic_DNA"/>
</dbReference>
<evidence type="ECO:0008006" key="2">
    <source>
        <dbReference type="Google" id="ProtNLM"/>
    </source>
</evidence>
<feature type="non-terminal residue" evidence="1">
    <location>
        <position position="68"/>
    </location>
</feature>
<gene>
    <name evidence="1" type="ORF">S06H3_65074</name>
</gene>